<evidence type="ECO:0000256" key="1">
    <source>
        <dbReference type="SAM" id="Phobius"/>
    </source>
</evidence>
<keyword evidence="1" id="KW-0472">Membrane</keyword>
<reference evidence="2 3" key="1">
    <citation type="journal article" date="2015" name="Stand. Genomic Sci.">
        <title>Genomic Encyclopedia of Bacterial and Archaeal Type Strains, Phase III: the genomes of soil and plant-associated and newly described type strains.</title>
        <authorList>
            <person name="Whitman W.B."/>
            <person name="Woyke T."/>
            <person name="Klenk H.P."/>
            <person name="Zhou Y."/>
            <person name="Lilburn T.G."/>
            <person name="Beck B.J."/>
            <person name="De Vos P."/>
            <person name="Vandamme P."/>
            <person name="Eisen J.A."/>
            <person name="Garrity G."/>
            <person name="Hugenholtz P."/>
            <person name="Kyrpides N.C."/>
        </authorList>
    </citation>
    <scope>NUCLEOTIDE SEQUENCE [LARGE SCALE GENOMIC DNA]</scope>
    <source>
        <strain evidence="2 3">CGMCC 1.10822</strain>
    </source>
</reference>
<keyword evidence="1" id="KW-0812">Transmembrane</keyword>
<organism evidence="2 3">
    <name type="scientific">Pseudoduganella lurida</name>
    <dbReference type="NCBI Taxonomy" id="1036180"/>
    <lineage>
        <taxon>Bacteria</taxon>
        <taxon>Pseudomonadati</taxon>
        <taxon>Pseudomonadota</taxon>
        <taxon>Betaproteobacteria</taxon>
        <taxon>Burkholderiales</taxon>
        <taxon>Oxalobacteraceae</taxon>
        <taxon>Telluria group</taxon>
        <taxon>Pseudoduganella</taxon>
    </lineage>
</organism>
<dbReference type="EMBL" id="VLLB01000011">
    <property type="protein sequence ID" value="TWI61443.1"/>
    <property type="molecule type" value="Genomic_DNA"/>
</dbReference>
<dbReference type="GO" id="GO:0009273">
    <property type="term" value="P:peptidoglycan-based cell wall biogenesis"/>
    <property type="evidence" value="ECO:0007669"/>
    <property type="project" value="TreeGrafter"/>
</dbReference>
<feature type="transmembrane region" description="Helical" evidence="1">
    <location>
        <begin position="12"/>
        <end position="29"/>
    </location>
</feature>
<feature type="transmembrane region" description="Helical" evidence="1">
    <location>
        <begin position="139"/>
        <end position="159"/>
    </location>
</feature>
<dbReference type="PANTHER" id="PTHR43535">
    <property type="entry name" value="PHOSPHATIDATE CYTIDYLYLTRANSFERASE"/>
    <property type="match status" value="1"/>
</dbReference>
<evidence type="ECO:0000313" key="2">
    <source>
        <dbReference type="EMBL" id="TWI61443.1"/>
    </source>
</evidence>
<keyword evidence="1" id="KW-1133">Transmembrane helix</keyword>
<comment type="caution">
    <text evidence="2">The sequence shown here is derived from an EMBL/GenBank/DDBJ whole genome shotgun (WGS) entry which is preliminary data.</text>
</comment>
<dbReference type="AlphaFoldDB" id="A0A562QXX1"/>
<gene>
    <name evidence="2" type="ORF">IP91_04523</name>
</gene>
<keyword evidence="2" id="KW-0548">Nucleotidyltransferase</keyword>
<name>A0A562QXX1_9BURK</name>
<sequence length="295" mass="31763">MLPILNPASNVGVAMTALYGLLGLTSLLVQRLARPTGTLRSQVNAWWRIFPFVTIALLLYPLGPLMLGCLIYALAVSELMPHAGMPAWRMTTHAMLLAASVAVLEWQLPATATFLVPLSIAAAFCYFQQFAGRTPLIHLLLLLTASVGWILARFSTLSFGTDGNLAWLFYLFIVTALNDIGQFVAGKLFGNRRIAPTISPNKTWQGLAGGLVVSQLVTLILGTYLQLGDAGTLALYAVLLSLGGFAGDLLFSAAKRYLGIKDFSQLIPGHGGILDRVDSLVVTAPLLYCLLLNHH</sequence>
<feature type="transmembrane region" description="Helical" evidence="1">
    <location>
        <begin position="49"/>
        <end position="75"/>
    </location>
</feature>
<feature type="transmembrane region" description="Helical" evidence="1">
    <location>
        <begin position="206"/>
        <end position="227"/>
    </location>
</feature>
<feature type="transmembrane region" description="Helical" evidence="1">
    <location>
        <begin position="165"/>
        <end position="185"/>
    </location>
</feature>
<keyword evidence="3" id="KW-1185">Reference proteome</keyword>
<evidence type="ECO:0000313" key="3">
    <source>
        <dbReference type="Proteomes" id="UP000318431"/>
    </source>
</evidence>
<dbReference type="GO" id="GO:0005886">
    <property type="term" value="C:plasma membrane"/>
    <property type="evidence" value="ECO:0007669"/>
    <property type="project" value="TreeGrafter"/>
</dbReference>
<keyword evidence="2" id="KW-0808">Transferase</keyword>
<dbReference type="Proteomes" id="UP000318431">
    <property type="component" value="Unassembled WGS sequence"/>
</dbReference>
<feature type="transmembrane region" description="Helical" evidence="1">
    <location>
        <begin position="233"/>
        <end position="251"/>
    </location>
</feature>
<feature type="transmembrane region" description="Helical" evidence="1">
    <location>
        <begin position="110"/>
        <end position="127"/>
    </location>
</feature>
<dbReference type="GO" id="GO:0016779">
    <property type="term" value="F:nucleotidyltransferase activity"/>
    <property type="evidence" value="ECO:0007669"/>
    <property type="project" value="UniProtKB-KW"/>
</dbReference>
<proteinExistence type="predicted"/>
<dbReference type="PANTHER" id="PTHR43535:SF1">
    <property type="entry name" value="PHOSPHATIDATE CYTIDYLYLTRANSFERASE"/>
    <property type="match status" value="1"/>
</dbReference>
<protein>
    <submittedName>
        <fullName evidence="2">Phosphatidate cytidylyltransferase</fullName>
    </submittedName>
</protein>
<accession>A0A562QXX1</accession>
<dbReference type="Pfam" id="PF01148">
    <property type="entry name" value="CTP_transf_1"/>
    <property type="match status" value="1"/>
</dbReference>